<protein>
    <recommendedName>
        <fullName evidence="3">Protein kinase domain-containing protein</fullName>
    </recommendedName>
</protein>
<accession>A0A9P5JTM7</accession>
<dbReference type="InterPro" id="IPR011009">
    <property type="entry name" value="Kinase-like_dom_sf"/>
</dbReference>
<organism evidence="1 2">
    <name type="scientific">Russula ochroleuca</name>
    <dbReference type="NCBI Taxonomy" id="152965"/>
    <lineage>
        <taxon>Eukaryota</taxon>
        <taxon>Fungi</taxon>
        <taxon>Dikarya</taxon>
        <taxon>Basidiomycota</taxon>
        <taxon>Agaricomycotina</taxon>
        <taxon>Agaricomycetes</taxon>
        <taxon>Russulales</taxon>
        <taxon>Russulaceae</taxon>
        <taxon>Russula</taxon>
    </lineage>
</organism>
<reference evidence="1" key="1">
    <citation type="submission" date="2019-10" db="EMBL/GenBank/DDBJ databases">
        <authorList>
            <consortium name="DOE Joint Genome Institute"/>
            <person name="Kuo A."/>
            <person name="Miyauchi S."/>
            <person name="Kiss E."/>
            <person name="Drula E."/>
            <person name="Kohler A."/>
            <person name="Sanchez-Garcia M."/>
            <person name="Andreopoulos B."/>
            <person name="Barry K.W."/>
            <person name="Bonito G."/>
            <person name="Buee M."/>
            <person name="Carver A."/>
            <person name="Chen C."/>
            <person name="Cichocki N."/>
            <person name="Clum A."/>
            <person name="Culley D."/>
            <person name="Crous P.W."/>
            <person name="Fauchery L."/>
            <person name="Girlanda M."/>
            <person name="Hayes R."/>
            <person name="Keri Z."/>
            <person name="LaButti K."/>
            <person name="Lipzen A."/>
            <person name="Lombard V."/>
            <person name="Magnuson J."/>
            <person name="Maillard F."/>
            <person name="Morin E."/>
            <person name="Murat C."/>
            <person name="Nolan M."/>
            <person name="Ohm R."/>
            <person name="Pangilinan J."/>
            <person name="Pereira M."/>
            <person name="Perotto S."/>
            <person name="Peter M."/>
            <person name="Riley R."/>
            <person name="Sitrit Y."/>
            <person name="Stielow B."/>
            <person name="Szollosi G."/>
            <person name="Zifcakova L."/>
            <person name="Stursova M."/>
            <person name="Spatafora J.W."/>
            <person name="Tedersoo L."/>
            <person name="Vaario L.-M."/>
            <person name="Yamada A."/>
            <person name="Yan M."/>
            <person name="Wang P."/>
            <person name="Xu J."/>
            <person name="Bruns T."/>
            <person name="Baldrian P."/>
            <person name="Vilgalys R."/>
            <person name="Henrissat B."/>
            <person name="Grigoriev I.V."/>
            <person name="Hibbett D."/>
            <person name="Nagy L.G."/>
            <person name="Martin F.M."/>
        </authorList>
    </citation>
    <scope>NUCLEOTIDE SEQUENCE</scope>
    <source>
        <strain evidence="1">Prilba</strain>
    </source>
</reference>
<comment type="caution">
    <text evidence="1">The sequence shown here is derived from an EMBL/GenBank/DDBJ whole genome shotgun (WGS) entry which is preliminary data.</text>
</comment>
<dbReference type="EMBL" id="WHVB01000080">
    <property type="protein sequence ID" value="KAF8463032.1"/>
    <property type="molecule type" value="Genomic_DNA"/>
</dbReference>
<evidence type="ECO:0000313" key="1">
    <source>
        <dbReference type="EMBL" id="KAF8463032.1"/>
    </source>
</evidence>
<feature type="non-terminal residue" evidence="1">
    <location>
        <position position="232"/>
    </location>
</feature>
<proteinExistence type="predicted"/>
<dbReference type="SUPFAM" id="SSF56112">
    <property type="entry name" value="Protein kinase-like (PK-like)"/>
    <property type="match status" value="1"/>
</dbReference>
<name>A0A9P5JTM7_9AGAM</name>
<dbReference type="OrthoDB" id="3025100at2759"/>
<sequence>HDHGINPMTEIADRVVLPKVLPSTPPDVSITLEKRIYSSMTRVPHIWTAHVQHTSFISGSPPSAYPPLLVAKIFDPTFVDSEISDYTDPLALRDKSVSWTVVPRFYGHFIAPLPSQQNRTVNVILMEYVQGTDPRILVPHEIAQTSIIVRALTVFFDVYALGVVQRDMQPRNIILRPQQQHCMDLRMVMVDFEVVEFKEPDSDFSERSKQIEYINSNLKETYISRWLESAMI</sequence>
<dbReference type="AlphaFoldDB" id="A0A9P5JTM7"/>
<dbReference type="Proteomes" id="UP000759537">
    <property type="component" value="Unassembled WGS sequence"/>
</dbReference>
<evidence type="ECO:0008006" key="3">
    <source>
        <dbReference type="Google" id="ProtNLM"/>
    </source>
</evidence>
<gene>
    <name evidence="1" type="ORF">DFH94DRAFT_787399</name>
</gene>
<reference evidence="1" key="2">
    <citation type="journal article" date="2020" name="Nat. Commun.">
        <title>Large-scale genome sequencing of mycorrhizal fungi provides insights into the early evolution of symbiotic traits.</title>
        <authorList>
            <person name="Miyauchi S."/>
            <person name="Kiss E."/>
            <person name="Kuo A."/>
            <person name="Drula E."/>
            <person name="Kohler A."/>
            <person name="Sanchez-Garcia M."/>
            <person name="Morin E."/>
            <person name="Andreopoulos B."/>
            <person name="Barry K.W."/>
            <person name="Bonito G."/>
            <person name="Buee M."/>
            <person name="Carver A."/>
            <person name="Chen C."/>
            <person name="Cichocki N."/>
            <person name="Clum A."/>
            <person name="Culley D."/>
            <person name="Crous P.W."/>
            <person name="Fauchery L."/>
            <person name="Girlanda M."/>
            <person name="Hayes R.D."/>
            <person name="Keri Z."/>
            <person name="LaButti K."/>
            <person name="Lipzen A."/>
            <person name="Lombard V."/>
            <person name="Magnuson J."/>
            <person name="Maillard F."/>
            <person name="Murat C."/>
            <person name="Nolan M."/>
            <person name="Ohm R.A."/>
            <person name="Pangilinan J."/>
            <person name="Pereira M.F."/>
            <person name="Perotto S."/>
            <person name="Peter M."/>
            <person name="Pfister S."/>
            <person name="Riley R."/>
            <person name="Sitrit Y."/>
            <person name="Stielow J.B."/>
            <person name="Szollosi G."/>
            <person name="Zifcakova L."/>
            <person name="Stursova M."/>
            <person name="Spatafora J.W."/>
            <person name="Tedersoo L."/>
            <person name="Vaario L.M."/>
            <person name="Yamada A."/>
            <person name="Yan M."/>
            <person name="Wang P."/>
            <person name="Xu J."/>
            <person name="Bruns T."/>
            <person name="Baldrian P."/>
            <person name="Vilgalys R."/>
            <person name="Dunand C."/>
            <person name="Henrissat B."/>
            <person name="Grigoriev I.V."/>
            <person name="Hibbett D."/>
            <person name="Nagy L.G."/>
            <person name="Martin F.M."/>
        </authorList>
    </citation>
    <scope>NUCLEOTIDE SEQUENCE</scope>
    <source>
        <strain evidence="1">Prilba</strain>
    </source>
</reference>
<keyword evidence="2" id="KW-1185">Reference proteome</keyword>
<evidence type="ECO:0000313" key="2">
    <source>
        <dbReference type="Proteomes" id="UP000759537"/>
    </source>
</evidence>